<dbReference type="SFLD" id="SFLDS00019">
    <property type="entry name" value="Glutathione_Transferase_(cytos"/>
    <property type="match status" value="1"/>
</dbReference>
<dbReference type="Pfam" id="PF00043">
    <property type="entry name" value="GST_C"/>
    <property type="match status" value="1"/>
</dbReference>
<dbReference type="SUPFAM" id="SSF47616">
    <property type="entry name" value="GST C-terminal domain-like"/>
    <property type="match status" value="1"/>
</dbReference>
<dbReference type="SUPFAM" id="SSF52833">
    <property type="entry name" value="Thioredoxin-like"/>
    <property type="match status" value="1"/>
</dbReference>
<comment type="similarity">
    <text evidence="1 2">Belongs to the GST superfamily.</text>
</comment>
<dbReference type="InterPro" id="IPR036282">
    <property type="entry name" value="Glutathione-S-Trfase_C_sf"/>
</dbReference>
<dbReference type="PANTHER" id="PTHR44051">
    <property type="entry name" value="GLUTATHIONE S-TRANSFERASE-RELATED"/>
    <property type="match status" value="1"/>
</dbReference>
<dbReference type="Gene3D" id="3.40.30.10">
    <property type="entry name" value="Glutaredoxin"/>
    <property type="match status" value="1"/>
</dbReference>
<accession>A0A061AMH5</accession>
<dbReference type="EMBL" id="LK052887">
    <property type="protein sequence ID" value="CDR38350.1"/>
    <property type="molecule type" value="Genomic_DNA"/>
</dbReference>
<sequence>MIPTQILSCSRYTSTITTRTFSTSARALISTQPKFQERILPFHLSPRSLFTQASNRRTHLQSRTMSTGPIDEGDPVSEKYNAPYLKLYSMGTPNGVKITVYLSLLKLDYHYRKLNIMTNEQKEEWFLKLNPNGRIPVLTDVNEKGEVYPIMETGAILLYLGEKYDKERKYYYGVDAGKLYWDQIQWLTFQIASHAPYQGQANHFNSFAKEDVPYGKKRYTDETKRVFGVFERRLKDNNGWLVGDHLNIADISAWAWIRAAPNYAKIELDEWPLIQKWIKAIEEIPGVQEGIIA</sequence>
<evidence type="ECO:0000256" key="1">
    <source>
        <dbReference type="ARBA" id="ARBA00007409"/>
    </source>
</evidence>
<dbReference type="Gene3D" id="1.20.1050.10">
    <property type="match status" value="1"/>
</dbReference>
<dbReference type="PROSITE" id="PS50404">
    <property type="entry name" value="GST_NTER"/>
    <property type="match status" value="1"/>
</dbReference>
<proteinExistence type="inferred from homology"/>
<dbReference type="Pfam" id="PF02798">
    <property type="entry name" value="GST_N"/>
    <property type="match status" value="1"/>
</dbReference>
<dbReference type="PANTHER" id="PTHR44051:SF8">
    <property type="entry name" value="GLUTATHIONE S-TRANSFERASE GSTA"/>
    <property type="match status" value="1"/>
</dbReference>
<evidence type="ECO:0000259" key="3">
    <source>
        <dbReference type="PROSITE" id="PS50404"/>
    </source>
</evidence>
<feature type="domain" description="GST N-terminal" evidence="3">
    <location>
        <begin position="82"/>
        <end position="168"/>
    </location>
</feature>
<dbReference type="InterPro" id="IPR036249">
    <property type="entry name" value="Thioredoxin-like_sf"/>
</dbReference>
<dbReference type="PhylomeDB" id="A0A061AMH5"/>
<reference evidence="5" key="1">
    <citation type="journal article" date="2014" name="Genome Announc.">
        <title>Genome sequence of the yeast Cyberlindnera fabianii (Hansenula fabianii).</title>
        <authorList>
            <person name="Freel K.C."/>
            <person name="Sarilar V."/>
            <person name="Neuveglise C."/>
            <person name="Devillers H."/>
            <person name="Friedrich A."/>
            <person name="Schacherer J."/>
        </authorList>
    </citation>
    <scope>NUCLEOTIDE SEQUENCE</scope>
    <source>
        <strain evidence="5">YJS4271</strain>
    </source>
</reference>
<dbReference type="SFLD" id="SFLDG00358">
    <property type="entry name" value="Main_(cytGST)"/>
    <property type="match status" value="1"/>
</dbReference>
<dbReference type="InterPro" id="IPR040079">
    <property type="entry name" value="Glutathione_S-Trfase"/>
</dbReference>
<dbReference type="SFLD" id="SFLDG01151">
    <property type="entry name" value="Main.2:_Nu-like"/>
    <property type="match status" value="1"/>
</dbReference>
<evidence type="ECO:0000313" key="5">
    <source>
        <dbReference type="EMBL" id="CDR38350.1"/>
    </source>
</evidence>
<evidence type="ECO:0000259" key="4">
    <source>
        <dbReference type="PROSITE" id="PS50405"/>
    </source>
</evidence>
<dbReference type="VEuPathDB" id="FungiDB:BON22_4052"/>
<dbReference type="PROSITE" id="PS50405">
    <property type="entry name" value="GST_CTER"/>
    <property type="match status" value="1"/>
</dbReference>
<name>A0A061AMH5_CYBFA</name>
<dbReference type="InterPro" id="IPR004046">
    <property type="entry name" value="GST_C"/>
</dbReference>
<dbReference type="InterPro" id="IPR004045">
    <property type="entry name" value="Glutathione_S-Trfase_N"/>
</dbReference>
<protein>
    <submittedName>
        <fullName evidence="5">CYFA0S02e00628g1_1</fullName>
    </submittedName>
</protein>
<organism evidence="5">
    <name type="scientific">Cyberlindnera fabianii</name>
    <name type="common">Yeast</name>
    <name type="synonym">Hansenula fabianii</name>
    <dbReference type="NCBI Taxonomy" id="36022"/>
    <lineage>
        <taxon>Eukaryota</taxon>
        <taxon>Fungi</taxon>
        <taxon>Dikarya</taxon>
        <taxon>Ascomycota</taxon>
        <taxon>Saccharomycotina</taxon>
        <taxon>Saccharomycetes</taxon>
        <taxon>Phaffomycetales</taxon>
        <taxon>Phaffomycetaceae</taxon>
        <taxon>Cyberlindnera</taxon>
    </lineage>
</organism>
<dbReference type="AlphaFoldDB" id="A0A061AMH5"/>
<dbReference type="OrthoDB" id="422574at2759"/>
<dbReference type="CDD" id="cd03048">
    <property type="entry name" value="GST_N_Ure2p_like"/>
    <property type="match status" value="1"/>
</dbReference>
<dbReference type="InterPro" id="IPR010987">
    <property type="entry name" value="Glutathione-S-Trfase_C-like"/>
</dbReference>
<evidence type="ECO:0000256" key="2">
    <source>
        <dbReference type="RuleBase" id="RU003494"/>
    </source>
</evidence>
<gene>
    <name evidence="5" type="ORF">CYFA0S_02e00628g</name>
</gene>
<feature type="domain" description="GST C-terminal" evidence="4">
    <location>
        <begin position="176"/>
        <end position="293"/>
    </location>
</feature>